<evidence type="ECO:0000256" key="1">
    <source>
        <dbReference type="SAM" id="MobiDB-lite"/>
    </source>
</evidence>
<reference evidence="2 3" key="1">
    <citation type="submission" date="2020-08" db="EMBL/GenBank/DDBJ databases">
        <title>Plant Genome Project.</title>
        <authorList>
            <person name="Zhang R.-G."/>
        </authorList>
    </citation>
    <scope>NUCLEOTIDE SEQUENCE [LARGE SCALE GENOMIC DNA]</scope>
    <source>
        <tissue evidence="2">Rhizome</tissue>
    </source>
</reference>
<dbReference type="Proteomes" id="UP000734854">
    <property type="component" value="Unassembled WGS sequence"/>
</dbReference>
<dbReference type="AlphaFoldDB" id="A0A8J5LPG4"/>
<proteinExistence type="predicted"/>
<dbReference type="Pfam" id="PF06273">
    <property type="entry name" value="eIF-4B"/>
    <property type="match status" value="1"/>
</dbReference>
<accession>A0A8J5LPG4</accession>
<comment type="caution">
    <text evidence="2">The sequence shown here is derived from an EMBL/GenBank/DDBJ whole genome shotgun (WGS) entry which is preliminary data.</text>
</comment>
<organism evidence="2 3">
    <name type="scientific">Zingiber officinale</name>
    <name type="common">Ginger</name>
    <name type="synonym">Amomum zingiber</name>
    <dbReference type="NCBI Taxonomy" id="94328"/>
    <lineage>
        <taxon>Eukaryota</taxon>
        <taxon>Viridiplantae</taxon>
        <taxon>Streptophyta</taxon>
        <taxon>Embryophyta</taxon>
        <taxon>Tracheophyta</taxon>
        <taxon>Spermatophyta</taxon>
        <taxon>Magnoliopsida</taxon>
        <taxon>Liliopsida</taxon>
        <taxon>Zingiberales</taxon>
        <taxon>Zingiberaceae</taxon>
        <taxon>Zingiber</taxon>
    </lineage>
</organism>
<sequence length="214" mass="24567">MVVAEIYMALAMKVHRRLTRNPHTSSDSDQWGTDREGSIPNEIGRRRLVLNPPKKRDVDTAPQTSEPAKTRLNPSAMHVQEEVLAKKVADWKQVNYEYEMKNTSRPASSHSSKQVGRGCSMWPLLLVKSRFDNAKSCEVILEEKGVDWKKVELDLEHNRVERSETNEERLQKEEINHLKSLTIETDGGSKLEQLSMFHNEIASKEKDLELMACQ</sequence>
<evidence type="ECO:0000313" key="3">
    <source>
        <dbReference type="Proteomes" id="UP000734854"/>
    </source>
</evidence>
<name>A0A8J5LPG4_ZINOF</name>
<dbReference type="GO" id="GO:0003743">
    <property type="term" value="F:translation initiation factor activity"/>
    <property type="evidence" value="ECO:0007669"/>
    <property type="project" value="InterPro"/>
</dbReference>
<feature type="compositionally biased region" description="Polar residues" evidence="1">
    <location>
        <begin position="21"/>
        <end position="31"/>
    </location>
</feature>
<feature type="region of interest" description="Disordered" evidence="1">
    <location>
        <begin position="19"/>
        <end position="70"/>
    </location>
</feature>
<protein>
    <submittedName>
        <fullName evidence="2">Uncharacterized protein</fullName>
    </submittedName>
</protein>
<gene>
    <name evidence="2" type="ORF">ZIOFF_010615</name>
</gene>
<dbReference type="EMBL" id="JACMSC010000003">
    <property type="protein sequence ID" value="KAG6528440.1"/>
    <property type="molecule type" value="Genomic_DNA"/>
</dbReference>
<dbReference type="InterPro" id="IPR010433">
    <property type="entry name" value="EIF-4B_pln"/>
</dbReference>
<keyword evidence="3" id="KW-1185">Reference proteome</keyword>
<evidence type="ECO:0000313" key="2">
    <source>
        <dbReference type="EMBL" id="KAG6528440.1"/>
    </source>
</evidence>